<dbReference type="GeneID" id="17265968"/>
<organism evidence="2 3">
    <name type="scientific">Emiliania huxleyi (strain CCMP1516)</name>
    <dbReference type="NCBI Taxonomy" id="280463"/>
    <lineage>
        <taxon>Eukaryota</taxon>
        <taxon>Haptista</taxon>
        <taxon>Haptophyta</taxon>
        <taxon>Prymnesiophyceae</taxon>
        <taxon>Isochrysidales</taxon>
        <taxon>Noelaerhabdaceae</taxon>
        <taxon>Emiliania</taxon>
    </lineage>
</organism>
<evidence type="ECO:0000256" key="1">
    <source>
        <dbReference type="SAM" id="MobiDB-lite"/>
    </source>
</evidence>
<reference evidence="3" key="1">
    <citation type="journal article" date="2013" name="Nature">
        <title>Pan genome of the phytoplankton Emiliania underpins its global distribution.</title>
        <authorList>
            <person name="Read B.A."/>
            <person name="Kegel J."/>
            <person name="Klute M.J."/>
            <person name="Kuo A."/>
            <person name="Lefebvre S.C."/>
            <person name="Maumus F."/>
            <person name="Mayer C."/>
            <person name="Miller J."/>
            <person name="Monier A."/>
            <person name="Salamov A."/>
            <person name="Young J."/>
            <person name="Aguilar M."/>
            <person name="Claverie J.M."/>
            <person name="Frickenhaus S."/>
            <person name="Gonzalez K."/>
            <person name="Herman E.K."/>
            <person name="Lin Y.C."/>
            <person name="Napier J."/>
            <person name="Ogata H."/>
            <person name="Sarno A.F."/>
            <person name="Shmutz J."/>
            <person name="Schroeder D."/>
            <person name="de Vargas C."/>
            <person name="Verret F."/>
            <person name="von Dassow P."/>
            <person name="Valentin K."/>
            <person name="Van de Peer Y."/>
            <person name="Wheeler G."/>
            <person name="Dacks J.B."/>
            <person name="Delwiche C.F."/>
            <person name="Dyhrman S.T."/>
            <person name="Glockner G."/>
            <person name="John U."/>
            <person name="Richards T."/>
            <person name="Worden A.Z."/>
            <person name="Zhang X."/>
            <person name="Grigoriev I.V."/>
            <person name="Allen A.E."/>
            <person name="Bidle K."/>
            <person name="Borodovsky M."/>
            <person name="Bowler C."/>
            <person name="Brownlee C."/>
            <person name="Cock J.M."/>
            <person name="Elias M."/>
            <person name="Gladyshev V.N."/>
            <person name="Groth M."/>
            <person name="Guda C."/>
            <person name="Hadaegh A."/>
            <person name="Iglesias-Rodriguez M.D."/>
            <person name="Jenkins J."/>
            <person name="Jones B.M."/>
            <person name="Lawson T."/>
            <person name="Leese F."/>
            <person name="Lindquist E."/>
            <person name="Lobanov A."/>
            <person name="Lomsadze A."/>
            <person name="Malik S.B."/>
            <person name="Marsh M.E."/>
            <person name="Mackinder L."/>
            <person name="Mock T."/>
            <person name="Mueller-Roeber B."/>
            <person name="Pagarete A."/>
            <person name="Parker M."/>
            <person name="Probert I."/>
            <person name="Quesneville H."/>
            <person name="Raines C."/>
            <person name="Rensing S.A."/>
            <person name="Riano-Pachon D.M."/>
            <person name="Richier S."/>
            <person name="Rokitta S."/>
            <person name="Shiraiwa Y."/>
            <person name="Soanes D.M."/>
            <person name="van der Giezen M."/>
            <person name="Wahlund T.M."/>
            <person name="Williams B."/>
            <person name="Wilson W."/>
            <person name="Wolfe G."/>
            <person name="Wurch L.L."/>
        </authorList>
    </citation>
    <scope>NUCLEOTIDE SEQUENCE</scope>
</reference>
<proteinExistence type="predicted"/>
<dbReference type="GO" id="GO:0016301">
    <property type="term" value="F:kinase activity"/>
    <property type="evidence" value="ECO:0007669"/>
    <property type="project" value="TreeGrafter"/>
</dbReference>
<feature type="region of interest" description="Disordered" evidence="1">
    <location>
        <begin position="194"/>
        <end position="224"/>
    </location>
</feature>
<protein>
    <submittedName>
        <fullName evidence="2">Uncharacterized protein</fullName>
    </submittedName>
</protein>
<dbReference type="SUPFAM" id="SSF52540">
    <property type="entry name" value="P-loop containing nucleoside triphosphate hydrolases"/>
    <property type="match status" value="1"/>
</dbReference>
<dbReference type="HOGENOM" id="CLU_595078_0_0_1"/>
<dbReference type="AlphaFoldDB" id="A0A0D3JA87"/>
<name>A0A0D3JA87_EMIH1</name>
<dbReference type="PaxDb" id="2903-EOD20422"/>
<reference evidence="2" key="2">
    <citation type="submission" date="2024-10" db="UniProtKB">
        <authorList>
            <consortium name="EnsemblProtists"/>
        </authorList>
    </citation>
    <scope>IDENTIFICATION</scope>
</reference>
<feature type="compositionally biased region" description="Gly residues" evidence="1">
    <location>
        <begin position="97"/>
        <end position="110"/>
    </location>
</feature>
<keyword evidence="3" id="KW-1185">Reference proteome</keyword>
<dbReference type="Gene3D" id="3.40.50.300">
    <property type="entry name" value="P-loop containing nucleotide triphosphate hydrolases"/>
    <property type="match status" value="1"/>
</dbReference>
<dbReference type="RefSeq" id="XP_005772851.1">
    <property type="nucleotide sequence ID" value="XM_005772794.1"/>
</dbReference>
<dbReference type="Proteomes" id="UP000013827">
    <property type="component" value="Unassembled WGS sequence"/>
</dbReference>
<dbReference type="STRING" id="2903.R1CDE5"/>
<feature type="compositionally biased region" description="Low complexity" evidence="1">
    <location>
        <begin position="200"/>
        <end position="210"/>
    </location>
</feature>
<dbReference type="GO" id="GO:0000049">
    <property type="term" value="F:tRNA binding"/>
    <property type="evidence" value="ECO:0007669"/>
    <property type="project" value="TreeGrafter"/>
</dbReference>
<accession>A0A0D3JA87</accession>
<dbReference type="PANTHER" id="PTHR20873:SF0">
    <property type="entry name" value="L-SERYL-TRNA(SEC) KINASE"/>
    <property type="match status" value="1"/>
</dbReference>
<feature type="region of interest" description="Disordered" evidence="1">
    <location>
        <begin position="85"/>
        <end position="110"/>
    </location>
</feature>
<evidence type="ECO:0000313" key="3">
    <source>
        <dbReference type="Proteomes" id="UP000013827"/>
    </source>
</evidence>
<dbReference type="EnsemblProtists" id="EOD20422">
    <property type="protein sequence ID" value="EOD20422"/>
    <property type="gene ID" value="EMIHUDRAFT_208254"/>
</dbReference>
<evidence type="ECO:0000313" key="2">
    <source>
        <dbReference type="EnsemblProtists" id="EOD20422"/>
    </source>
</evidence>
<dbReference type="InterPro" id="IPR027417">
    <property type="entry name" value="P-loop_NTPase"/>
</dbReference>
<dbReference type="eggNOG" id="KOG4622">
    <property type="taxonomic scope" value="Eukaryota"/>
</dbReference>
<dbReference type="InterPro" id="IPR052648">
    <property type="entry name" value="Ser-tRNA(Sec)_kinase"/>
</dbReference>
<dbReference type="PANTHER" id="PTHR20873">
    <property type="entry name" value="L-SERYL-TRNA(SEC) KINASE"/>
    <property type="match status" value="1"/>
</dbReference>
<dbReference type="KEGG" id="ehx:EMIHUDRAFT_208254"/>
<sequence>MCGLPAAGKSTLSAALLRDGAKELLPRLAPFGVSAVRVFWLSFDDVLGNLAAACGHTGYSPELWHQARDSVLRSVRHHFGVACGDGPPPAPLAQLGESGGGSGSSGGAPASGGDSFDVVLLDDNMHYRSMRRVYHRLARDGRLGCCTLCLPLPLAEALRRNAARQESARVADATVSHMAEVLQWPDPARHPWECSTISLPSASSSGAGPPNGEEAEEARAEAAAATAASAAHALDLRLRAAVSLHLQSEDTRRRPAAERAALARAMSCRKKELLERAKAEADQGGGGTPEAREAVADALDAEFTAIFRTGGAGRHPPAASGKSWGCGYGCVRCWTLIFWVGYGGSTRRGRCRRADRREQSLEGLYWLAVLKGKAYTLAEDTVVNTDTIPAGYLVVKAHWLRLEQRECEGKLRSYTLLEAETLIIVNHMVRLAGLRFSPGPGGPADRQLRSAREKLFYIGL</sequence>